<accession>Q6LWS0</accession>
<evidence type="ECO:0000313" key="9">
    <source>
        <dbReference type="EMBL" id="CAF31192.1"/>
    </source>
</evidence>
<feature type="transmembrane region" description="Helical" evidence="7">
    <location>
        <begin position="12"/>
        <end position="34"/>
    </location>
</feature>
<dbReference type="Gene3D" id="1.20.1250.20">
    <property type="entry name" value="MFS general substrate transporter like domains"/>
    <property type="match status" value="1"/>
</dbReference>
<dbReference type="InterPro" id="IPR036259">
    <property type="entry name" value="MFS_trans_sf"/>
</dbReference>
<feature type="transmembrane region" description="Helical" evidence="7">
    <location>
        <begin position="297"/>
        <end position="315"/>
    </location>
</feature>
<feature type="transmembrane region" description="Helical" evidence="7">
    <location>
        <begin position="137"/>
        <end position="161"/>
    </location>
</feature>
<dbReference type="Proteomes" id="UP000000590">
    <property type="component" value="Chromosome"/>
</dbReference>
<feature type="transmembrane region" description="Helical" evidence="7">
    <location>
        <begin position="78"/>
        <end position="97"/>
    </location>
</feature>
<reference evidence="9 10" key="1">
    <citation type="journal article" date="2004" name="J. Bacteriol.">
        <title>Complete genome sequence of the genetically tractable hydrogenotrophic methanogen Methanococcus maripaludis.</title>
        <authorList>
            <person name="Hendrickson E.L."/>
            <person name="Kaul R."/>
            <person name="Zhou Y."/>
            <person name="Bovee D."/>
            <person name="Chapman P."/>
            <person name="Chung J."/>
            <person name="Conway de Macario E."/>
            <person name="Dodsworth J.A."/>
            <person name="Gillett W."/>
            <person name="Graham D.E."/>
            <person name="Hackett M."/>
            <person name="Haydock A.K."/>
            <person name="Kang A."/>
            <person name="Land M.L."/>
            <person name="Levy R."/>
            <person name="Lie T.J."/>
            <person name="Major T.A."/>
            <person name="Moore B.C."/>
            <person name="Porat I."/>
            <person name="Palmeiri A."/>
            <person name="Rouse G."/>
            <person name="Saenphimmachak C."/>
            <person name="Soll D."/>
            <person name="Van Dien S."/>
            <person name="Wang T."/>
            <person name="Whitman W.B."/>
            <person name="Xia Q."/>
            <person name="Zhang Y."/>
            <person name="Larimer F.W."/>
            <person name="Olson M.V."/>
            <person name="Leigh J.A."/>
        </authorList>
    </citation>
    <scope>NUCLEOTIDE SEQUENCE [LARGE SCALE GENOMIC DNA]</scope>
    <source>
        <strain evidence="10">S2 / LL</strain>
    </source>
</reference>
<evidence type="ECO:0000313" key="10">
    <source>
        <dbReference type="Proteomes" id="UP000000590"/>
    </source>
</evidence>
<dbReference type="SUPFAM" id="SSF103473">
    <property type="entry name" value="MFS general substrate transporter"/>
    <property type="match status" value="1"/>
</dbReference>
<feature type="transmembrane region" description="Helical" evidence="7">
    <location>
        <begin position="103"/>
        <end position="125"/>
    </location>
</feature>
<feature type="transmembrane region" description="Helical" evidence="7">
    <location>
        <begin position="46"/>
        <end position="66"/>
    </location>
</feature>
<name>Q6LWS0_METMP</name>
<feature type="transmembrane region" description="Helical" evidence="7">
    <location>
        <begin position="167"/>
        <end position="186"/>
    </location>
</feature>
<evidence type="ECO:0000256" key="1">
    <source>
        <dbReference type="ARBA" id="ARBA00004651"/>
    </source>
</evidence>
<dbReference type="STRING" id="267377.MMP1636"/>
<gene>
    <name evidence="9" type="ordered locus">MMP1636</name>
</gene>
<keyword evidence="2" id="KW-0813">Transport</keyword>
<dbReference type="GO" id="GO:0005886">
    <property type="term" value="C:plasma membrane"/>
    <property type="evidence" value="ECO:0007669"/>
    <property type="project" value="UniProtKB-SubCell"/>
</dbReference>
<feature type="transmembrane region" description="Helical" evidence="7">
    <location>
        <begin position="224"/>
        <end position="240"/>
    </location>
</feature>
<dbReference type="PROSITE" id="PS50850">
    <property type="entry name" value="MFS"/>
    <property type="match status" value="1"/>
</dbReference>
<dbReference type="KEGG" id="mmp:MMP1636"/>
<keyword evidence="6 7" id="KW-0472">Membrane</keyword>
<feature type="transmembrane region" description="Helical" evidence="7">
    <location>
        <begin position="327"/>
        <end position="345"/>
    </location>
</feature>
<feature type="transmembrane region" description="Helical" evidence="7">
    <location>
        <begin position="261"/>
        <end position="285"/>
    </location>
</feature>
<evidence type="ECO:0000256" key="5">
    <source>
        <dbReference type="ARBA" id="ARBA00022989"/>
    </source>
</evidence>
<evidence type="ECO:0000256" key="4">
    <source>
        <dbReference type="ARBA" id="ARBA00022692"/>
    </source>
</evidence>
<dbReference type="AlphaFoldDB" id="Q6LWS0"/>
<dbReference type="eggNOG" id="arCOG00143">
    <property type="taxonomic scope" value="Archaea"/>
</dbReference>
<feature type="transmembrane region" description="Helical" evidence="7">
    <location>
        <begin position="390"/>
        <end position="415"/>
    </location>
</feature>
<proteinExistence type="predicted"/>
<evidence type="ECO:0000256" key="7">
    <source>
        <dbReference type="SAM" id="Phobius"/>
    </source>
</evidence>
<dbReference type="Gene3D" id="1.20.1720.10">
    <property type="entry name" value="Multidrug resistance protein D"/>
    <property type="match status" value="1"/>
</dbReference>
<feature type="transmembrane region" description="Helical" evidence="7">
    <location>
        <begin position="351"/>
        <end position="369"/>
    </location>
</feature>
<feature type="transmembrane region" description="Helical" evidence="7">
    <location>
        <begin position="198"/>
        <end position="218"/>
    </location>
</feature>
<dbReference type="CDD" id="cd17321">
    <property type="entry name" value="MFS_MMR_MDR_like"/>
    <property type="match status" value="1"/>
</dbReference>
<dbReference type="PRINTS" id="PR01036">
    <property type="entry name" value="TCRTETB"/>
</dbReference>
<feature type="domain" description="Major facilitator superfamily (MFS) profile" evidence="8">
    <location>
        <begin position="12"/>
        <end position="458"/>
    </location>
</feature>
<evidence type="ECO:0000256" key="6">
    <source>
        <dbReference type="ARBA" id="ARBA00023136"/>
    </source>
</evidence>
<keyword evidence="5 7" id="KW-1133">Transmembrane helix</keyword>
<dbReference type="PANTHER" id="PTHR42718:SF46">
    <property type="entry name" value="BLR6921 PROTEIN"/>
    <property type="match status" value="1"/>
</dbReference>
<dbReference type="Pfam" id="PF07690">
    <property type="entry name" value="MFS_1"/>
    <property type="match status" value="2"/>
</dbReference>
<dbReference type="InterPro" id="IPR020846">
    <property type="entry name" value="MFS_dom"/>
</dbReference>
<sequence length="460" mass="49658">MAIHMKNEKSIVAVVAAISSFLTPFMSTALNLALPSIGTEFSADTILLSWLVTSFLLASSALLLPFGRIADIIGRKRILLNGLLIFGLSSLMGIFSGSINHLILLRILQGIGSAMIFGTAIAILTSVYPLNERGKALGINIATVYIGLSLGPFLGGILTHYFGWRSIFLFSGITGIITYLIAKRFVLNEWCDAKGETFDYFGSITYIISLVFLVYGFITFTSGGSIFILASLLFGSIFIHREHKTENPILNIKLLTNNLAFSMSNLAALLNYGATYAVAFLISFYLQSLRGFSAQDAGLILLAQPLVQAIFSPITGKLSDKVEPRTLASLGMGITCIGLVLFSFIKLDTSIYQIILNLVLLGFGFALFSSPNTNAIMSSVERKFAGVASAMLATVRILGQMTSMAIITVLIAFYVGNNPISAEFSPLFLQGITASFKVSAILCLFGIFASLARKNIRNQN</sequence>
<keyword evidence="4 7" id="KW-0812">Transmembrane</keyword>
<dbReference type="HOGENOM" id="CLU_000960_28_3_2"/>
<comment type="subcellular location">
    <subcellularLocation>
        <location evidence="1">Cell membrane</location>
        <topology evidence="1">Multi-pass membrane protein</topology>
    </subcellularLocation>
</comment>
<feature type="transmembrane region" description="Helical" evidence="7">
    <location>
        <begin position="427"/>
        <end position="452"/>
    </location>
</feature>
<evidence type="ECO:0000259" key="8">
    <source>
        <dbReference type="PROSITE" id="PS50850"/>
    </source>
</evidence>
<dbReference type="PATRIC" id="fig|267377.15.peg.1675"/>
<dbReference type="GO" id="GO:0022857">
    <property type="term" value="F:transmembrane transporter activity"/>
    <property type="evidence" value="ECO:0007669"/>
    <property type="project" value="InterPro"/>
</dbReference>
<dbReference type="InterPro" id="IPR011701">
    <property type="entry name" value="MFS"/>
</dbReference>
<dbReference type="PANTHER" id="PTHR42718">
    <property type="entry name" value="MAJOR FACILITATOR SUPERFAMILY MULTIDRUG TRANSPORTER MFSC"/>
    <property type="match status" value="1"/>
</dbReference>
<organism evidence="10">
    <name type="scientific">Methanococcus maripaludis (strain DSM 14266 / JCM 13030 / NBRC 101832 / S2 / LL)</name>
    <dbReference type="NCBI Taxonomy" id="267377"/>
    <lineage>
        <taxon>Archaea</taxon>
        <taxon>Methanobacteriati</taxon>
        <taxon>Methanobacteriota</taxon>
        <taxon>Methanomada group</taxon>
        <taxon>Methanococci</taxon>
        <taxon>Methanococcales</taxon>
        <taxon>Methanococcaceae</taxon>
        <taxon>Methanococcus</taxon>
    </lineage>
</organism>
<dbReference type="EnsemblBacteria" id="CAF31192">
    <property type="protein sequence ID" value="CAF31192"/>
    <property type="gene ID" value="MMP1636"/>
</dbReference>
<dbReference type="FunFam" id="1.20.1250.20:FF:000503">
    <property type="entry name" value="Drug resistance transporter, EmrB/QacA subfamily"/>
    <property type="match status" value="1"/>
</dbReference>
<evidence type="ECO:0000256" key="2">
    <source>
        <dbReference type="ARBA" id="ARBA00022448"/>
    </source>
</evidence>
<evidence type="ECO:0000256" key="3">
    <source>
        <dbReference type="ARBA" id="ARBA00022475"/>
    </source>
</evidence>
<keyword evidence="10" id="KW-1185">Reference proteome</keyword>
<dbReference type="EMBL" id="BX950229">
    <property type="protein sequence ID" value="CAF31192.1"/>
    <property type="molecule type" value="Genomic_DNA"/>
</dbReference>
<keyword evidence="3" id="KW-1003">Cell membrane</keyword>
<protein>
    <submittedName>
        <fullName evidence="9">General substrate transporter</fullName>
    </submittedName>
</protein>